<proteinExistence type="predicted"/>
<reference evidence="1 2" key="1">
    <citation type="submission" date="2019-08" db="EMBL/GenBank/DDBJ databases">
        <authorList>
            <person name="Herpell B J."/>
        </authorList>
    </citation>
    <scope>NUCLEOTIDE SEQUENCE [LARGE SCALE GENOMIC DNA]</scope>
    <source>
        <strain evidence="2">Msb3</strain>
    </source>
</reference>
<evidence type="ECO:0000313" key="2">
    <source>
        <dbReference type="Proteomes" id="UP000325811"/>
    </source>
</evidence>
<dbReference type="EMBL" id="LR699553">
    <property type="protein sequence ID" value="VVD29239.1"/>
    <property type="molecule type" value="Genomic_DNA"/>
</dbReference>
<dbReference type="AlphaFoldDB" id="A0A5Q4ZB56"/>
<protein>
    <submittedName>
        <fullName evidence="1">Uncharacterized protein</fullName>
    </submittedName>
</protein>
<dbReference type="RefSeq" id="WP_165186509.1">
    <property type="nucleotide sequence ID" value="NZ_LR699553.1"/>
</dbReference>
<organism evidence="1 2">
    <name type="scientific">Paraburkholderia dioscoreae</name>
    <dbReference type="NCBI Taxonomy" id="2604047"/>
    <lineage>
        <taxon>Bacteria</taxon>
        <taxon>Pseudomonadati</taxon>
        <taxon>Pseudomonadota</taxon>
        <taxon>Betaproteobacteria</taxon>
        <taxon>Burkholderiales</taxon>
        <taxon>Burkholderiaceae</taxon>
        <taxon>Paraburkholderia</taxon>
    </lineage>
</organism>
<evidence type="ECO:0000313" key="1">
    <source>
        <dbReference type="EMBL" id="VVD29239.1"/>
    </source>
</evidence>
<dbReference type="Proteomes" id="UP000325811">
    <property type="component" value="Chromosome I"/>
</dbReference>
<name>A0A5Q4ZB56_9BURK</name>
<dbReference type="KEGG" id="pdio:PDMSB3_2783"/>
<sequence>MNNDKAEAAPPRDGDRLDEDRAAFAEMAQAALAAEGGPKRPSAWSPAFCAARCPDQWVGTVRFADSRLRYAPNGAEPSNDFSCRRPTSDLSAKGPRRLLMILESPHVREFGAPARAAKLGELSAIASGNLRPIGPAAGATGDNIRALLGDIALIGAEQLTVSPEGEDLDLVLINAIQHQTSLGHATSHYRDEVFRTAWASERIGRERFLARLERLWRTEPQDLVVNCCTGAERAKASLKNLVYDALREIADKNPLRPPLVVGCTHPSSWRRNKNNRVARVVALTPGANGPKGGAHV</sequence>
<keyword evidence="2" id="KW-1185">Reference proteome</keyword>
<gene>
    <name evidence="1" type="ORF">PDMSB3_2783</name>
</gene>
<accession>A0A5Q4ZB56</accession>